<protein>
    <submittedName>
        <fullName evidence="7">MFS transporter</fullName>
    </submittedName>
</protein>
<dbReference type="PANTHER" id="PTHR42718:SF39">
    <property type="entry name" value="ACTINORHODIN TRANSPORTER-RELATED"/>
    <property type="match status" value="1"/>
</dbReference>
<evidence type="ECO:0000256" key="1">
    <source>
        <dbReference type="ARBA" id="ARBA00004651"/>
    </source>
</evidence>
<keyword evidence="2 5" id="KW-0812">Transmembrane</keyword>
<dbReference type="RefSeq" id="WP_215487662.1">
    <property type="nucleotide sequence ID" value="NZ_BAAAPJ010000006.1"/>
</dbReference>
<feature type="transmembrane region" description="Helical" evidence="5">
    <location>
        <begin position="87"/>
        <end position="106"/>
    </location>
</feature>
<gene>
    <name evidence="7" type="ORF">J0P97_10155</name>
</gene>
<feature type="transmembrane region" description="Helical" evidence="5">
    <location>
        <begin position="451"/>
        <end position="473"/>
    </location>
</feature>
<dbReference type="Proteomes" id="UP000740605">
    <property type="component" value="Unassembled WGS sequence"/>
</dbReference>
<dbReference type="PROSITE" id="PS50850">
    <property type="entry name" value="MFS"/>
    <property type="match status" value="1"/>
</dbReference>
<name>A0ABS5XV65_9MICO</name>
<evidence type="ECO:0000313" key="8">
    <source>
        <dbReference type="Proteomes" id="UP000740605"/>
    </source>
</evidence>
<dbReference type="Gene3D" id="1.20.1720.10">
    <property type="entry name" value="Multidrug resistance protein D"/>
    <property type="match status" value="1"/>
</dbReference>
<feature type="transmembrane region" description="Helical" evidence="5">
    <location>
        <begin position="112"/>
        <end position="133"/>
    </location>
</feature>
<dbReference type="CDD" id="cd17321">
    <property type="entry name" value="MFS_MMR_MDR_like"/>
    <property type="match status" value="1"/>
</dbReference>
<comment type="caution">
    <text evidence="7">The sequence shown here is derived from an EMBL/GenBank/DDBJ whole genome shotgun (WGS) entry which is preliminary data.</text>
</comment>
<feature type="transmembrane region" description="Helical" evidence="5">
    <location>
        <begin position="57"/>
        <end position="75"/>
    </location>
</feature>
<feature type="transmembrane region" description="Helical" evidence="5">
    <location>
        <begin position="377"/>
        <end position="399"/>
    </location>
</feature>
<evidence type="ECO:0000259" key="6">
    <source>
        <dbReference type="PROSITE" id="PS50850"/>
    </source>
</evidence>
<evidence type="ECO:0000256" key="3">
    <source>
        <dbReference type="ARBA" id="ARBA00022989"/>
    </source>
</evidence>
<evidence type="ECO:0000256" key="2">
    <source>
        <dbReference type="ARBA" id="ARBA00022692"/>
    </source>
</evidence>
<evidence type="ECO:0000256" key="4">
    <source>
        <dbReference type="ARBA" id="ARBA00023136"/>
    </source>
</evidence>
<organism evidence="7 8">
    <name type="scientific">Microbacterium flavum</name>
    <dbReference type="NCBI Taxonomy" id="415216"/>
    <lineage>
        <taxon>Bacteria</taxon>
        <taxon>Bacillati</taxon>
        <taxon>Actinomycetota</taxon>
        <taxon>Actinomycetes</taxon>
        <taxon>Micrococcales</taxon>
        <taxon>Microbacteriaceae</taxon>
        <taxon>Microbacterium</taxon>
    </lineage>
</organism>
<accession>A0ABS5XV65</accession>
<evidence type="ECO:0000313" key="7">
    <source>
        <dbReference type="EMBL" id="MBT8798433.1"/>
    </source>
</evidence>
<evidence type="ECO:0000256" key="5">
    <source>
        <dbReference type="SAM" id="Phobius"/>
    </source>
</evidence>
<feature type="transmembrane region" description="Helical" evidence="5">
    <location>
        <begin position="420"/>
        <end position="439"/>
    </location>
</feature>
<feature type="transmembrane region" description="Helical" evidence="5">
    <location>
        <begin position="280"/>
        <end position="306"/>
    </location>
</feature>
<keyword evidence="4 5" id="KW-0472">Membrane</keyword>
<feature type="transmembrane region" description="Helical" evidence="5">
    <location>
        <begin position="345"/>
        <end position="365"/>
    </location>
</feature>
<feature type="transmembrane region" description="Helical" evidence="5">
    <location>
        <begin position="318"/>
        <end position="338"/>
    </location>
</feature>
<feature type="transmembrane region" description="Helical" evidence="5">
    <location>
        <begin position="145"/>
        <end position="173"/>
    </location>
</feature>
<dbReference type="Gene3D" id="1.20.1250.20">
    <property type="entry name" value="MFS general substrate transporter like domains"/>
    <property type="match status" value="1"/>
</dbReference>
<feature type="transmembrane region" description="Helical" evidence="5">
    <location>
        <begin position="212"/>
        <end position="230"/>
    </location>
</feature>
<dbReference type="SUPFAM" id="SSF103473">
    <property type="entry name" value="MFS general substrate transporter"/>
    <property type="match status" value="2"/>
</dbReference>
<keyword evidence="3 5" id="KW-1133">Transmembrane helix</keyword>
<dbReference type="InterPro" id="IPR036259">
    <property type="entry name" value="MFS_trans_sf"/>
</dbReference>
<feature type="domain" description="Major facilitator superfamily (MFS) profile" evidence="6">
    <location>
        <begin position="21"/>
        <end position="477"/>
    </location>
</feature>
<dbReference type="EMBL" id="JAFLHG010000008">
    <property type="protein sequence ID" value="MBT8798433.1"/>
    <property type="molecule type" value="Genomic_DNA"/>
</dbReference>
<feature type="transmembrane region" description="Helical" evidence="5">
    <location>
        <begin position="242"/>
        <end position="259"/>
    </location>
</feature>
<comment type="subcellular location">
    <subcellularLocation>
        <location evidence="1">Cell membrane</location>
        <topology evidence="1">Multi-pass membrane protein</topology>
    </subcellularLocation>
</comment>
<feature type="transmembrane region" description="Helical" evidence="5">
    <location>
        <begin position="20"/>
        <end position="45"/>
    </location>
</feature>
<dbReference type="InterPro" id="IPR011701">
    <property type="entry name" value="MFS"/>
</dbReference>
<keyword evidence="8" id="KW-1185">Reference proteome</keyword>
<dbReference type="Pfam" id="PF07690">
    <property type="entry name" value="MFS_1"/>
    <property type="match status" value="1"/>
</dbReference>
<feature type="transmembrane region" description="Helical" evidence="5">
    <location>
        <begin position="179"/>
        <end position="200"/>
    </location>
</feature>
<dbReference type="InterPro" id="IPR020846">
    <property type="entry name" value="MFS_dom"/>
</dbReference>
<sequence length="481" mass="48676">MSNPASPPSAPLASPKGAALPLLVVLFASFIDLVDATIVVVAAPAIEASTGASRAQLQWVVAAYTLALGAGLITGGRLGDSYGRKRIFLLGLAAFAVTSALCALAGTPEALIGFRAAQGLAAGIMVPQVFGIIRGSFAPEQRAKAFGAYGAVQGLASVAGPLLGGLLVIANLFGMEWRSIFWINVPICVIAFIIGIRVLPESRSDRRSAFDIIGAVLAAAGIVLLLLPLIQSTSWGWEAPSWALLGAAVVVLAVFVLYERRLLARGGDPVFDPTLIKSRSFSAGLIASVLFFSGIGSLFLMLSVYLQDGAGRTALETGLTILPYAIGSLITSGIGVAFAARAGRLLLVAGSLVVALSYVALWAAVNTGEDPGYWPLAGGLFLGGLGLGLVVPILVNVILAGVPGQHAGAAGGVLSTVNQIGGAVGIATLTTAFFAAVSSGSGRGLDVYGPALGGVLLVSAVLYVVAGLAMCLLPRTAPQHG</sequence>
<dbReference type="PANTHER" id="PTHR42718">
    <property type="entry name" value="MAJOR FACILITATOR SUPERFAMILY MULTIDRUG TRANSPORTER MFSC"/>
    <property type="match status" value="1"/>
</dbReference>
<reference evidence="7 8" key="1">
    <citation type="submission" date="2021-03" db="EMBL/GenBank/DDBJ databases">
        <title>Microbacterium pauli sp. nov., isolated from microfiltered milk.</title>
        <authorList>
            <person name="Bellassi P."/>
            <person name="Fontana A."/>
            <person name="Callegari M.L."/>
            <person name="Lorenzo M."/>
            <person name="Cappa F."/>
        </authorList>
    </citation>
    <scope>NUCLEOTIDE SEQUENCE [LARGE SCALE GENOMIC DNA]</scope>
    <source>
        <strain evidence="7 8">DSM 18909</strain>
    </source>
</reference>
<proteinExistence type="predicted"/>